<reference evidence="1" key="1">
    <citation type="submission" date="2011-10" db="EMBL/GenBank/DDBJ databases">
        <title>Provirophages and transpovirons: unique mobilome of giant viruses.</title>
        <authorList>
            <person name="Desnues C."/>
            <person name="LaScola B."/>
            <person name="Yutin N."/>
            <person name="Fournous G."/>
            <person name="Koonin E."/>
            <person name="Raoult D."/>
        </authorList>
    </citation>
    <scope>NUCLEOTIDE SEQUENCE</scope>
    <source>
        <strain evidence="1">Mv13-mv</strain>
    </source>
</reference>
<gene>
    <name evidence="1" type="ORF">mv_R910</name>
</gene>
<protein>
    <submittedName>
        <fullName evidence="1">Uncharacterized protein</fullName>
    </submittedName>
</protein>
<accession>H2EF47</accession>
<evidence type="ECO:0000313" key="1">
    <source>
        <dbReference type="EMBL" id="AEX63112.1"/>
    </source>
</evidence>
<dbReference type="EMBL" id="JN885999">
    <property type="protein sequence ID" value="AEX63112.1"/>
    <property type="molecule type" value="Genomic_DNA"/>
</dbReference>
<sequence>MSDNIICICGKNQSTDKSYSVYGKIFCSMKCLKPYKEAEDEKRKPKKSVVLQNININYGSSCC</sequence>
<organism evidence="1">
    <name type="scientific">Moumouvirus sp. 'Monve'</name>
    <dbReference type="NCBI Taxonomy" id="1128131"/>
    <lineage>
        <taxon>Viruses</taxon>
        <taxon>Varidnaviria</taxon>
        <taxon>Bamfordvirae</taxon>
        <taxon>Nucleocytoviricota</taxon>
        <taxon>Megaviricetes</taxon>
        <taxon>Imitervirales</taxon>
        <taxon>Mimiviridae</taxon>
        <taxon>Megamimivirinae</taxon>
        <taxon>Moumouvirus</taxon>
    </lineage>
</organism>
<proteinExistence type="predicted"/>
<name>H2EF47_9VIRU</name>